<dbReference type="AlphaFoldDB" id="N6VXJ2"/>
<dbReference type="EC" id="1.1.1.336" evidence="2"/>
<feature type="domain" description="UDP-glucose/GDP-mannose dehydrogenase C-terminal" evidence="10">
    <location>
        <begin position="293"/>
        <end position="389"/>
    </location>
</feature>
<dbReference type="SMART" id="SM00984">
    <property type="entry name" value="UDPG_MGDP_dh_C"/>
    <property type="match status" value="1"/>
</dbReference>
<dbReference type="GO" id="GO:0089714">
    <property type="term" value="F:UDP-N-acetyl-D-mannosamine dehydrogenase activity"/>
    <property type="evidence" value="ECO:0007669"/>
    <property type="project" value="UniProtKB-EC"/>
</dbReference>
<evidence type="ECO:0000259" key="10">
    <source>
        <dbReference type="SMART" id="SM00984"/>
    </source>
</evidence>
<dbReference type="InterPro" id="IPR028359">
    <property type="entry name" value="UDP_ManNAc/GlcNAc_DH"/>
</dbReference>
<keyword evidence="12" id="KW-1185">Reference proteome</keyword>
<dbReference type="InterPro" id="IPR014026">
    <property type="entry name" value="UDP-Glc/GDP-Man_DH_dimer"/>
</dbReference>
<evidence type="ECO:0000256" key="2">
    <source>
        <dbReference type="ARBA" id="ARBA00012935"/>
    </source>
</evidence>
<evidence type="ECO:0000256" key="3">
    <source>
        <dbReference type="ARBA" id="ARBA00016796"/>
    </source>
</evidence>
<dbReference type="GO" id="GO:0000271">
    <property type="term" value="P:polysaccharide biosynthetic process"/>
    <property type="evidence" value="ECO:0007669"/>
    <property type="project" value="InterPro"/>
</dbReference>
<dbReference type="Pfam" id="PF03721">
    <property type="entry name" value="UDPG_MGDP_dh_N"/>
    <property type="match status" value="1"/>
</dbReference>
<dbReference type="RefSeq" id="WP_004592700.1">
    <property type="nucleotide sequence ID" value="NZ_APMM01000043.1"/>
</dbReference>
<organism evidence="11 12">
    <name type="scientific">Methanocaldococcus villosus KIN24-T80</name>
    <dbReference type="NCBI Taxonomy" id="1069083"/>
    <lineage>
        <taxon>Archaea</taxon>
        <taxon>Methanobacteriati</taxon>
        <taxon>Methanobacteriota</taxon>
        <taxon>Methanomada group</taxon>
        <taxon>Methanococci</taxon>
        <taxon>Methanococcales</taxon>
        <taxon>Methanocaldococcaceae</taxon>
        <taxon>Methanocaldococcus</taxon>
    </lineage>
</organism>
<comment type="caution">
    <text evidence="11">The sequence shown here is derived from an EMBL/GenBank/DDBJ whole genome shotgun (WGS) entry which is preliminary data.</text>
</comment>
<dbReference type="GO" id="GO:0051287">
    <property type="term" value="F:NAD binding"/>
    <property type="evidence" value="ECO:0007669"/>
    <property type="project" value="InterPro"/>
</dbReference>
<dbReference type="SUPFAM" id="SSF52413">
    <property type="entry name" value="UDP-glucose/GDP-mannose dehydrogenase C-terminal domain"/>
    <property type="match status" value="1"/>
</dbReference>
<evidence type="ECO:0000313" key="12">
    <source>
        <dbReference type="Proteomes" id="UP000053695"/>
    </source>
</evidence>
<dbReference type="PANTHER" id="PTHR43491">
    <property type="entry name" value="UDP-N-ACETYL-D-MANNOSAMINE DEHYDROGENASE"/>
    <property type="match status" value="1"/>
</dbReference>
<accession>N6VXJ2</accession>
<evidence type="ECO:0000256" key="9">
    <source>
        <dbReference type="PIRNR" id="PIRNR000124"/>
    </source>
</evidence>
<dbReference type="GO" id="GO:0016628">
    <property type="term" value="F:oxidoreductase activity, acting on the CH-CH group of donors, NAD or NADP as acceptor"/>
    <property type="evidence" value="ECO:0007669"/>
    <property type="project" value="InterPro"/>
</dbReference>
<name>N6VXJ2_9EURY</name>
<dbReference type="InterPro" id="IPR036291">
    <property type="entry name" value="NAD(P)-bd_dom_sf"/>
</dbReference>
<dbReference type="STRING" id="1069083.GCA_000371805_00264"/>
<dbReference type="InterPro" id="IPR036220">
    <property type="entry name" value="UDP-Glc/GDP-Man_DH_C_sf"/>
</dbReference>
<dbReference type="SUPFAM" id="SSF51735">
    <property type="entry name" value="NAD(P)-binding Rossmann-fold domains"/>
    <property type="match status" value="1"/>
</dbReference>
<dbReference type="NCBIfam" id="TIGR03026">
    <property type="entry name" value="NDP-sugDHase"/>
    <property type="match status" value="1"/>
</dbReference>
<dbReference type="InterPro" id="IPR008927">
    <property type="entry name" value="6-PGluconate_DH-like_C_sf"/>
</dbReference>
<evidence type="ECO:0000256" key="6">
    <source>
        <dbReference type="ARBA" id="ARBA00030172"/>
    </source>
</evidence>
<evidence type="ECO:0000313" key="11">
    <source>
        <dbReference type="EMBL" id="ENN95852.1"/>
    </source>
</evidence>
<dbReference type="Pfam" id="PF00984">
    <property type="entry name" value="UDPG_MGDP_dh"/>
    <property type="match status" value="1"/>
</dbReference>
<dbReference type="PATRIC" id="fig|1069083.5.peg.1102"/>
<protein>
    <recommendedName>
        <fullName evidence="3">UDP-N-acetyl-D-mannosamine dehydrogenase</fullName>
        <ecNumber evidence="2">1.1.1.336</ecNumber>
    </recommendedName>
    <alternativeName>
        <fullName evidence="6">UDP-ManNAc 6-dehydrogenase</fullName>
    </alternativeName>
</protein>
<dbReference type="EMBL" id="APMM01000043">
    <property type="protein sequence ID" value="ENN95852.1"/>
    <property type="molecule type" value="Genomic_DNA"/>
</dbReference>
<dbReference type="Proteomes" id="UP000053695">
    <property type="component" value="Unassembled WGS sequence"/>
</dbReference>
<reference evidence="11 12" key="1">
    <citation type="journal article" date="2013" name="Genome Announc.">
        <title>Draft Genome Sequence of a Highly Flagellated, Fast-Swimming Archaeon, Methanocaldococcus villosus Strain KIN24-T80 (DSM 22612).</title>
        <authorList>
            <person name="Thennarasu S."/>
            <person name="Polireddy D."/>
            <person name="Antony A."/>
            <person name="Yada M.R."/>
            <person name="Algarawi S."/>
            <person name="Sivakumar N."/>
        </authorList>
    </citation>
    <scope>NUCLEOTIDE SEQUENCE [LARGE SCALE GENOMIC DNA]</scope>
    <source>
        <strain evidence="11 12">KIN24-T80</strain>
    </source>
</reference>
<comment type="similarity">
    <text evidence="1 9">Belongs to the UDP-glucose/GDP-mannose dehydrogenase family.</text>
</comment>
<dbReference type="InterPro" id="IPR001732">
    <property type="entry name" value="UDP-Glc/GDP-Man_DH_N"/>
</dbReference>
<dbReference type="InterPro" id="IPR017476">
    <property type="entry name" value="UDP-Glc/GDP-Man"/>
</dbReference>
<dbReference type="OrthoDB" id="372050at2157"/>
<gene>
    <name evidence="11" type="ORF">J422_05648</name>
</gene>
<evidence type="ECO:0000256" key="8">
    <source>
        <dbReference type="ARBA" id="ARBA00049130"/>
    </source>
</evidence>
<sequence length="408" mass="46246">MKICVIGLGYIGLPTASMLAIKGFKVVGVDINKSRVEEIKNLTFKTVEKDLDTLVKGAINSGNLIVKTEPEKADVFIICVPTPIDENKRCDLSYLNKAIEDIKPFLNEDNLIIIESTVPPGTCEELYRKLNKKVFLAYCPERVLPGNLLKELVENDRIIGGINKESAEMAKKIYESFVKGGIYLTDIRTAEMVKLMENIYRDVNIALANEFAKICDELSINVWEAINLANKHPRVNILKPGPGVGGHCISIDPWFIVEKSKHAKLIKTAREINDNMPLYVVEKIKKLKPRNIAIFGVAYKGNVDDVRESPAIKIVDLLLKNYNVKCYDSYVKSFTYPLYSLEEAVKDADLIVILADHDEYKNFSEEDIKIIKKLVRRHIIFDTKNVINKDLWEKEGFKVYLLGDGHIK</sequence>
<keyword evidence="5" id="KW-0520">NAD</keyword>
<dbReference type="PIRSF" id="PIRSF500136">
    <property type="entry name" value="UDP_ManNAc_DH"/>
    <property type="match status" value="1"/>
</dbReference>
<comment type="catalytic activity">
    <reaction evidence="8">
        <text>UDP-N-acetyl-alpha-D-mannosamine + 2 NAD(+) + H2O = UDP-N-acetyl-alpha-D-mannosaminouronate + 2 NADH + 3 H(+)</text>
        <dbReference type="Rhea" id="RHEA:25780"/>
        <dbReference type="ChEBI" id="CHEBI:15377"/>
        <dbReference type="ChEBI" id="CHEBI:15378"/>
        <dbReference type="ChEBI" id="CHEBI:57540"/>
        <dbReference type="ChEBI" id="CHEBI:57945"/>
        <dbReference type="ChEBI" id="CHEBI:68623"/>
        <dbReference type="ChEBI" id="CHEBI:70731"/>
        <dbReference type="EC" id="1.1.1.336"/>
    </reaction>
</comment>
<dbReference type="PIRSF" id="PIRSF000124">
    <property type="entry name" value="UDPglc_GDPman_dh"/>
    <property type="match status" value="1"/>
</dbReference>
<evidence type="ECO:0000256" key="7">
    <source>
        <dbReference type="ARBA" id="ARBA00034325"/>
    </source>
</evidence>
<dbReference type="SUPFAM" id="SSF48179">
    <property type="entry name" value="6-phosphogluconate dehydrogenase C-terminal domain-like"/>
    <property type="match status" value="1"/>
</dbReference>
<evidence type="ECO:0000256" key="4">
    <source>
        <dbReference type="ARBA" id="ARBA00023002"/>
    </source>
</evidence>
<dbReference type="Gene3D" id="3.40.50.720">
    <property type="entry name" value="NAD(P)-binding Rossmann-like Domain"/>
    <property type="match status" value="2"/>
</dbReference>
<dbReference type="PANTHER" id="PTHR43491:SF2">
    <property type="entry name" value="UDP-N-ACETYL-D-MANNOSAMINE DEHYDROGENASE"/>
    <property type="match status" value="1"/>
</dbReference>
<keyword evidence="4" id="KW-0560">Oxidoreductase</keyword>
<dbReference type="InterPro" id="IPR014027">
    <property type="entry name" value="UDP-Glc/GDP-Man_DH_C"/>
</dbReference>
<dbReference type="Pfam" id="PF03720">
    <property type="entry name" value="UDPG_MGDP_dh_C"/>
    <property type="match status" value="1"/>
</dbReference>
<evidence type="ECO:0000256" key="5">
    <source>
        <dbReference type="ARBA" id="ARBA00023027"/>
    </source>
</evidence>
<proteinExistence type="inferred from homology"/>
<comment type="subunit">
    <text evidence="7">Homotetramer; probably dimer of dimers.</text>
</comment>
<evidence type="ECO:0000256" key="1">
    <source>
        <dbReference type="ARBA" id="ARBA00006601"/>
    </source>
</evidence>